<dbReference type="EMBL" id="JAULSV010000001">
    <property type="protein sequence ID" value="KAK0656931.1"/>
    <property type="molecule type" value="Genomic_DNA"/>
</dbReference>
<dbReference type="GO" id="GO:0051285">
    <property type="term" value="C:cell cortex of cell tip"/>
    <property type="evidence" value="ECO:0007669"/>
    <property type="project" value="TreeGrafter"/>
</dbReference>
<dbReference type="PANTHER" id="PTHR28019:SF7">
    <property type="entry name" value="SUR7 PROTEIN"/>
    <property type="match status" value="1"/>
</dbReference>
<keyword evidence="2" id="KW-0472">Membrane</keyword>
<dbReference type="GO" id="GO:0005886">
    <property type="term" value="C:plasma membrane"/>
    <property type="evidence" value="ECO:0007669"/>
    <property type="project" value="InterPro"/>
</dbReference>
<proteinExistence type="predicted"/>
<dbReference type="InterPro" id="IPR009571">
    <property type="entry name" value="SUR7/Rim9-like_fungi"/>
</dbReference>
<comment type="caution">
    <text evidence="3">The sequence shown here is derived from an EMBL/GenBank/DDBJ whole genome shotgun (WGS) entry which is preliminary data.</text>
</comment>
<evidence type="ECO:0000313" key="4">
    <source>
        <dbReference type="Proteomes" id="UP001174936"/>
    </source>
</evidence>
<dbReference type="AlphaFoldDB" id="A0AA40CZ92"/>
<gene>
    <name evidence="3" type="ORF">B0T16DRAFT_488159</name>
</gene>
<feature type="transmembrane region" description="Helical" evidence="2">
    <location>
        <begin position="278"/>
        <end position="299"/>
    </location>
</feature>
<dbReference type="Proteomes" id="UP001174936">
    <property type="component" value="Unassembled WGS sequence"/>
</dbReference>
<dbReference type="InterPro" id="IPR052413">
    <property type="entry name" value="SUR7_domain"/>
</dbReference>
<reference evidence="3" key="1">
    <citation type="submission" date="2023-06" db="EMBL/GenBank/DDBJ databases">
        <title>Genome-scale phylogeny and comparative genomics of the fungal order Sordariales.</title>
        <authorList>
            <consortium name="Lawrence Berkeley National Laboratory"/>
            <person name="Hensen N."/>
            <person name="Bonometti L."/>
            <person name="Westerberg I."/>
            <person name="Brannstrom I.O."/>
            <person name="Guillou S."/>
            <person name="Cros-Aarteil S."/>
            <person name="Calhoun S."/>
            <person name="Haridas S."/>
            <person name="Kuo A."/>
            <person name="Mondo S."/>
            <person name="Pangilinan J."/>
            <person name="Riley R."/>
            <person name="Labutti K."/>
            <person name="Andreopoulos B."/>
            <person name="Lipzen A."/>
            <person name="Chen C."/>
            <person name="Yanf M."/>
            <person name="Daum C."/>
            <person name="Ng V."/>
            <person name="Clum A."/>
            <person name="Steindorff A."/>
            <person name="Ohm R."/>
            <person name="Martin F."/>
            <person name="Silar P."/>
            <person name="Natvig D."/>
            <person name="Lalanne C."/>
            <person name="Gautier V."/>
            <person name="Ament-Velasquez S.L."/>
            <person name="Kruys A."/>
            <person name="Hutchinson M.I."/>
            <person name="Powell A.J."/>
            <person name="Barry K."/>
            <person name="Miller A.N."/>
            <person name="Grigoriev I.V."/>
            <person name="Debuchy R."/>
            <person name="Gladieux P."/>
            <person name="Thoren M.H."/>
            <person name="Johannesson H."/>
        </authorList>
    </citation>
    <scope>NUCLEOTIDE SEQUENCE</scope>
    <source>
        <strain evidence="3">SMH2532-1</strain>
    </source>
</reference>
<evidence type="ECO:0000313" key="3">
    <source>
        <dbReference type="EMBL" id="KAK0656931.1"/>
    </source>
</evidence>
<keyword evidence="4" id="KW-1185">Reference proteome</keyword>
<accession>A0AA40CZ92</accession>
<evidence type="ECO:0000256" key="2">
    <source>
        <dbReference type="SAM" id="Phobius"/>
    </source>
</evidence>
<evidence type="ECO:0000256" key="1">
    <source>
        <dbReference type="SAM" id="MobiDB-lite"/>
    </source>
</evidence>
<feature type="transmembrane region" description="Helical" evidence="2">
    <location>
        <begin position="197"/>
        <end position="222"/>
    </location>
</feature>
<organism evidence="3 4">
    <name type="scientific">Cercophora newfieldiana</name>
    <dbReference type="NCBI Taxonomy" id="92897"/>
    <lineage>
        <taxon>Eukaryota</taxon>
        <taxon>Fungi</taxon>
        <taxon>Dikarya</taxon>
        <taxon>Ascomycota</taxon>
        <taxon>Pezizomycotina</taxon>
        <taxon>Sordariomycetes</taxon>
        <taxon>Sordariomycetidae</taxon>
        <taxon>Sordariales</taxon>
        <taxon>Lasiosphaeriaceae</taxon>
        <taxon>Cercophora</taxon>
    </lineage>
</organism>
<feature type="compositionally biased region" description="Basic and acidic residues" evidence="1">
    <location>
        <begin position="310"/>
        <end position="323"/>
    </location>
</feature>
<dbReference type="GO" id="GO:0031505">
    <property type="term" value="P:fungal-type cell wall organization"/>
    <property type="evidence" value="ECO:0007669"/>
    <property type="project" value="TreeGrafter"/>
</dbReference>
<sequence length="349" mass="37317">MKQLPIGIPIVGSLAAFILILLALLAGSRPGFMEEYDLVAFNTSGLGQNLIINAGNDNDEPTPTGSGICDGVGGFLGRTCSSATAAVDSLQSDITDTVNDIGNEIADELADRLGIHEFYSLHALTICEGDYSPNATTSGADRNVTECHKGFTNGYNVSALLDHGLQVGPYKLTLADLGFTDEMQDAMDTLNTVLKAFTALLIIAVGFTGISMLASIAALFLIPRHERKTVLINLILAGTALSFLVLSGLIGTIAASIATDKINEKGDDIGLSANLGKGYLIITWIAVGLMLITFGYWLWQFLRYRNGKTTDPRGPRKYARDSEESGAAYGDRPNMRSTSGINFSRTRRH</sequence>
<keyword evidence="2" id="KW-0812">Transmembrane</keyword>
<dbReference type="PANTHER" id="PTHR28019">
    <property type="entry name" value="CELL MEMBRANE PROTEIN YLR413W-RELATED"/>
    <property type="match status" value="1"/>
</dbReference>
<feature type="compositionally biased region" description="Polar residues" evidence="1">
    <location>
        <begin position="335"/>
        <end position="349"/>
    </location>
</feature>
<feature type="region of interest" description="Disordered" evidence="1">
    <location>
        <begin position="310"/>
        <end position="349"/>
    </location>
</feature>
<name>A0AA40CZ92_9PEZI</name>
<keyword evidence="2" id="KW-1133">Transmembrane helix</keyword>
<dbReference type="Pfam" id="PF06687">
    <property type="entry name" value="SUR7"/>
    <property type="match status" value="1"/>
</dbReference>
<feature type="transmembrane region" description="Helical" evidence="2">
    <location>
        <begin position="234"/>
        <end position="258"/>
    </location>
</feature>
<protein>
    <submittedName>
        <fullName evidence="3">Actin cortical patch SUR7/pH-response regulator pali</fullName>
    </submittedName>
</protein>